<dbReference type="Proteomes" id="UP000886111">
    <property type="component" value="Unassembled WGS sequence"/>
</dbReference>
<protein>
    <submittedName>
        <fullName evidence="1">DNA polymerase III subunit chi</fullName>
    </submittedName>
</protein>
<accession>A0A7V5H506</accession>
<dbReference type="EMBL" id="DRTD01000701">
    <property type="protein sequence ID" value="HHE55986.1"/>
    <property type="molecule type" value="Genomic_DNA"/>
</dbReference>
<comment type="caution">
    <text evidence="1">The sequence shown here is derived from an EMBL/GenBank/DDBJ whole genome shotgun (WGS) entry which is preliminary data.</text>
</comment>
<sequence>MERCSEMQKVIFIELSVDRKDQFITDITESLHQTGKKIHIYASSQSALKKIDQLLWVRKPDSFLPHIIISKIDSDSTKPIEPILLIDQPVDVVGDVLILNDPMELSQIGAYPMIIDFAETYDAQRLQASRQRYKIFRDSGRFELSFEKFGSFLKLIKSL</sequence>
<dbReference type="AlphaFoldDB" id="A0A7V5H506"/>
<organism evidence="1">
    <name type="scientific">Caldithrix abyssi</name>
    <dbReference type="NCBI Taxonomy" id="187145"/>
    <lineage>
        <taxon>Bacteria</taxon>
        <taxon>Pseudomonadati</taxon>
        <taxon>Calditrichota</taxon>
        <taxon>Calditrichia</taxon>
        <taxon>Calditrichales</taxon>
        <taxon>Calditrichaceae</taxon>
        <taxon>Caldithrix</taxon>
    </lineage>
</organism>
<proteinExistence type="predicted"/>
<dbReference type="Gene3D" id="3.40.50.10110">
    <property type="entry name" value="DNA polymerase III subunit chi"/>
    <property type="match status" value="1"/>
</dbReference>
<gene>
    <name evidence="1" type="ORF">ENL21_09405</name>
</gene>
<dbReference type="GO" id="GO:0003677">
    <property type="term" value="F:DNA binding"/>
    <property type="evidence" value="ECO:0007669"/>
    <property type="project" value="InterPro"/>
</dbReference>
<dbReference type="Pfam" id="PF04364">
    <property type="entry name" value="DNA_pol3_chi"/>
    <property type="match status" value="1"/>
</dbReference>
<dbReference type="InterPro" id="IPR036768">
    <property type="entry name" value="PolIII_chi_sf"/>
</dbReference>
<dbReference type="GO" id="GO:0032298">
    <property type="term" value="P:positive regulation of DNA-templated DNA replication initiation"/>
    <property type="evidence" value="ECO:0007669"/>
    <property type="project" value="TreeGrafter"/>
</dbReference>
<dbReference type="SUPFAM" id="SSF102400">
    <property type="entry name" value="DNA polymerase III chi subunit"/>
    <property type="match status" value="1"/>
</dbReference>
<dbReference type="PANTHER" id="PTHR38767">
    <property type="entry name" value="DNA POLYMERASE III SUBUNIT CHI"/>
    <property type="match status" value="1"/>
</dbReference>
<name>A0A7V5H506_CALAY</name>
<evidence type="ECO:0000313" key="1">
    <source>
        <dbReference type="EMBL" id="HHE55986.1"/>
    </source>
</evidence>
<dbReference type="GO" id="GO:0006260">
    <property type="term" value="P:DNA replication"/>
    <property type="evidence" value="ECO:0007669"/>
    <property type="project" value="InterPro"/>
</dbReference>
<dbReference type="PANTHER" id="PTHR38767:SF1">
    <property type="entry name" value="DNA POLYMERASE III SUBUNIT CHI"/>
    <property type="match status" value="1"/>
</dbReference>
<dbReference type="GO" id="GO:0003887">
    <property type="term" value="F:DNA-directed DNA polymerase activity"/>
    <property type="evidence" value="ECO:0007669"/>
    <property type="project" value="InterPro"/>
</dbReference>
<reference evidence="1" key="1">
    <citation type="journal article" date="2020" name="mSystems">
        <title>Genome- and Community-Level Interaction Insights into Carbon Utilization and Element Cycling Functions of Hydrothermarchaeota in Hydrothermal Sediment.</title>
        <authorList>
            <person name="Zhou Z."/>
            <person name="Liu Y."/>
            <person name="Xu W."/>
            <person name="Pan J."/>
            <person name="Luo Z.H."/>
            <person name="Li M."/>
        </authorList>
    </citation>
    <scope>NUCLEOTIDE SEQUENCE [LARGE SCALE GENOMIC DNA]</scope>
    <source>
        <strain evidence="1">HyVt-76</strain>
    </source>
</reference>
<dbReference type="InterPro" id="IPR007459">
    <property type="entry name" value="DNA_pol3_chi"/>
</dbReference>